<evidence type="ECO:0000256" key="2">
    <source>
        <dbReference type="SAM" id="Phobius"/>
    </source>
</evidence>
<feature type="transmembrane region" description="Helical" evidence="2">
    <location>
        <begin position="615"/>
        <end position="639"/>
    </location>
</feature>
<keyword evidence="2" id="KW-0812">Transmembrane</keyword>
<feature type="transmembrane region" description="Helical" evidence="2">
    <location>
        <begin position="331"/>
        <end position="352"/>
    </location>
</feature>
<dbReference type="Proteomes" id="UP000014969">
    <property type="component" value="Unassembled WGS sequence"/>
</dbReference>
<feature type="transmembrane region" description="Helical" evidence="2">
    <location>
        <begin position="382"/>
        <end position="408"/>
    </location>
</feature>
<keyword evidence="2" id="KW-1133">Transmembrane helix</keyword>
<comment type="caution">
    <text evidence="3">The sequence shown here is derived from an EMBL/GenBank/DDBJ whole genome shotgun (WGS) entry which is preliminary data.</text>
</comment>
<evidence type="ECO:0000313" key="4">
    <source>
        <dbReference type="Proteomes" id="UP000014969"/>
    </source>
</evidence>
<feature type="transmembrane region" description="Helical" evidence="2">
    <location>
        <begin position="358"/>
        <end position="375"/>
    </location>
</feature>
<feature type="transmembrane region" description="Helical" evidence="2">
    <location>
        <begin position="118"/>
        <end position="139"/>
    </location>
</feature>
<feature type="transmembrane region" description="Helical" evidence="2">
    <location>
        <begin position="194"/>
        <end position="215"/>
    </location>
</feature>
<reference evidence="3 4" key="1">
    <citation type="journal article" date="2013" name="Genome Announc.">
        <title>Genome Sequence of an Epidemic Isolate of Mycobacterium abscessus subsp. bolletii from Rio de Janeiro, Brazil.</title>
        <authorList>
            <person name="Davidson R.M."/>
            <person name="Reynolds P.R."/>
            <person name="Farias-Hesson E."/>
            <person name="Duarte R.S."/>
            <person name="Jackson M."/>
            <person name="Strong M."/>
        </authorList>
    </citation>
    <scope>NUCLEOTIDE SEQUENCE [LARGE SCALE GENOMIC DNA]</scope>
    <source>
        <strain evidence="3 4">CRM-0020</strain>
    </source>
</reference>
<feature type="transmembrane region" description="Helical" evidence="2">
    <location>
        <begin position="454"/>
        <end position="472"/>
    </location>
</feature>
<proteinExistence type="predicted"/>
<gene>
    <name evidence="3" type="ORF">J108_07695</name>
</gene>
<feature type="transmembrane region" description="Helical" evidence="2">
    <location>
        <begin position="73"/>
        <end position="93"/>
    </location>
</feature>
<feature type="transmembrane region" description="Helical" evidence="2">
    <location>
        <begin position="235"/>
        <end position="253"/>
    </location>
</feature>
<dbReference type="EMBL" id="ATFQ01000015">
    <property type="protein sequence ID" value="EPQ24190.1"/>
    <property type="molecule type" value="Genomic_DNA"/>
</dbReference>
<evidence type="ECO:0008006" key="5">
    <source>
        <dbReference type="Google" id="ProtNLM"/>
    </source>
</evidence>
<feature type="region of interest" description="Disordered" evidence="1">
    <location>
        <begin position="644"/>
        <end position="667"/>
    </location>
</feature>
<feature type="transmembrane region" description="Helical" evidence="2">
    <location>
        <begin position="274"/>
        <end position="292"/>
    </location>
</feature>
<sequence length="667" mass="71562">MIVPCPADSQIPISIEWSIDTYLCLSGRILEILPASTTGCPLLNRQDGEPMTTHSVRIIAAANEGGGAALDQVIGMSVAATIVSVGLLWIGYLHRQRRITWLQNLADKVGDKFNRPPWVALQICLFVTTIVAALFGFIWDVSLHIGKGRDAGPLANPAHYFILFGLFLLFIAGTLAMVLPYDKPGSAAVRITRTWYAPVGGLLMAMCGLYALIGFPLDDIWHRIFGQDVTLWGPTHLMLIGGAGLSLVSVLILEYEGRRAIGFSADEDTRFVKFLRYLSFGGLFIGLSVFQIEYDFGVEQFRLVQQPMMIAAAAAFAAVCARIVMGRGAAIIGALLAIVLRAAVALLAGPILGGPTSWFALYLGPALVVELIALTPLIKRPILFGALAGLGVGTAGLWLESLWIGAVYRYPWPVSMWPEALAMAVPAAIAMGICGALLGMVLIGQKLPARPVSITAVVLTVLILGAAVANGLRTEVPERATATITLNDLSHDGGRRMVSADVVINPHDLVSDDPEWVTILSWQGGLANDHGLAIDKLRKISEGHYRSTQPIPVYGSWKTLLRVQDGTTMTGVPIFLPADPGIGAQETPALASSTRPFTQELSILQRERNQNHPSWLFEAASLVVLFCTLVLIAVLSWGAGRINGTESRSDSDTLPTPGPKEPVPHGK</sequence>
<feature type="transmembrane region" description="Helical" evidence="2">
    <location>
        <begin position="420"/>
        <end position="442"/>
    </location>
</feature>
<accession>A0A829HY87</accession>
<feature type="transmembrane region" description="Helical" evidence="2">
    <location>
        <begin position="159"/>
        <end position="182"/>
    </location>
</feature>
<evidence type="ECO:0000313" key="3">
    <source>
        <dbReference type="EMBL" id="EPQ24190.1"/>
    </source>
</evidence>
<evidence type="ECO:0000256" key="1">
    <source>
        <dbReference type="SAM" id="MobiDB-lite"/>
    </source>
</evidence>
<dbReference type="AlphaFoldDB" id="A0A829HY87"/>
<feature type="transmembrane region" description="Helical" evidence="2">
    <location>
        <begin position="304"/>
        <end position="324"/>
    </location>
</feature>
<name>A0A829HY87_9MYCO</name>
<keyword evidence="2" id="KW-0472">Membrane</keyword>
<protein>
    <recommendedName>
        <fullName evidence="5">Transmembrane protein</fullName>
    </recommendedName>
</protein>
<organism evidence="3 4">
    <name type="scientific">Mycobacteroides abscessus subsp. bolletii CRM-0020</name>
    <dbReference type="NCBI Taxonomy" id="1306401"/>
    <lineage>
        <taxon>Bacteria</taxon>
        <taxon>Bacillati</taxon>
        <taxon>Actinomycetota</taxon>
        <taxon>Actinomycetes</taxon>
        <taxon>Mycobacteriales</taxon>
        <taxon>Mycobacteriaceae</taxon>
        <taxon>Mycobacteroides</taxon>
        <taxon>Mycobacteroides abscessus</taxon>
    </lineage>
</organism>